<accession>A0A0E9U0V7</accession>
<proteinExistence type="predicted"/>
<evidence type="ECO:0000313" key="2">
    <source>
        <dbReference type="EMBL" id="JAH59426.1"/>
    </source>
</evidence>
<reference evidence="2" key="2">
    <citation type="journal article" date="2015" name="Fish Shellfish Immunol.">
        <title>Early steps in the European eel (Anguilla anguilla)-Vibrio vulnificus interaction in the gills: Role of the RtxA13 toxin.</title>
        <authorList>
            <person name="Callol A."/>
            <person name="Pajuelo D."/>
            <person name="Ebbesson L."/>
            <person name="Teles M."/>
            <person name="MacKenzie S."/>
            <person name="Amaro C."/>
        </authorList>
    </citation>
    <scope>NUCLEOTIDE SEQUENCE</scope>
</reference>
<dbReference type="EMBL" id="GBXM01049151">
    <property type="protein sequence ID" value="JAH59426.1"/>
    <property type="molecule type" value="Transcribed_RNA"/>
</dbReference>
<reference evidence="2" key="1">
    <citation type="submission" date="2014-11" db="EMBL/GenBank/DDBJ databases">
        <authorList>
            <person name="Amaro Gonzalez C."/>
        </authorList>
    </citation>
    <scope>NUCLEOTIDE SEQUENCE</scope>
</reference>
<evidence type="ECO:0000256" key="1">
    <source>
        <dbReference type="SAM" id="MobiDB-lite"/>
    </source>
</evidence>
<dbReference type="AlphaFoldDB" id="A0A0E9U0V7"/>
<name>A0A0E9U0V7_ANGAN</name>
<feature type="compositionally biased region" description="Basic and acidic residues" evidence="1">
    <location>
        <begin position="35"/>
        <end position="45"/>
    </location>
</feature>
<organism evidence="2">
    <name type="scientific">Anguilla anguilla</name>
    <name type="common">European freshwater eel</name>
    <name type="synonym">Muraena anguilla</name>
    <dbReference type="NCBI Taxonomy" id="7936"/>
    <lineage>
        <taxon>Eukaryota</taxon>
        <taxon>Metazoa</taxon>
        <taxon>Chordata</taxon>
        <taxon>Craniata</taxon>
        <taxon>Vertebrata</taxon>
        <taxon>Euteleostomi</taxon>
        <taxon>Actinopterygii</taxon>
        <taxon>Neopterygii</taxon>
        <taxon>Teleostei</taxon>
        <taxon>Anguilliformes</taxon>
        <taxon>Anguillidae</taxon>
        <taxon>Anguilla</taxon>
    </lineage>
</organism>
<sequence length="45" mass="5160">MDKQPEHIMPLQLRGTKTSSSRRGRGGFQTICSTGREERGEERRV</sequence>
<protein>
    <submittedName>
        <fullName evidence="2">Uncharacterized protein</fullName>
    </submittedName>
</protein>
<feature type="region of interest" description="Disordered" evidence="1">
    <location>
        <begin position="1"/>
        <end position="45"/>
    </location>
</feature>